<keyword evidence="3" id="KW-0808">Transferase</keyword>
<dbReference type="RefSeq" id="WP_153792481.1">
    <property type="nucleotide sequence ID" value="NZ_CP045915.1"/>
</dbReference>
<keyword evidence="4" id="KW-1185">Reference proteome</keyword>
<evidence type="ECO:0000256" key="1">
    <source>
        <dbReference type="ARBA" id="ARBA00006739"/>
    </source>
</evidence>
<name>A0A5Q2TNE4_9BACI</name>
<dbReference type="FunFam" id="3.90.550.10:FF:000130">
    <property type="entry name" value="Family 2 glycosyl transferase"/>
    <property type="match status" value="1"/>
</dbReference>
<dbReference type="Gene3D" id="3.90.550.10">
    <property type="entry name" value="Spore Coat Polysaccharide Biosynthesis Protein SpsA, Chain A"/>
    <property type="match status" value="1"/>
</dbReference>
<reference evidence="3 4" key="1">
    <citation type="submission" date="2019-11" db="EMBL/GenBank/DDBJ databases">
        <title>Gracilibacillus salitolerans sp. nov., a moderate halophile isolated from a saline soil in northwest China.</title>
        <authorList>
            <person name="Gan L."/>
        </authorList>
    </citation>
    <scope>NUCLEOTIDE SEQUENCE [LARGE SCALE GENOMIC DNA]</scope>
    <source>
        <strain evidence="3 4">SCU50</strain>
    </source>
</reference>
<proteinExistence type="inferred from homology"/>
<evidence type="ECO:0000313" key="3">
    <source>
        <dbReference type="EMBL" id="QGH36316.1"/>
    </source>
</evidence>
<protein>
    <submittedName>
        <fullName evidence="3">Glycosyltransferase</fullName>
    </submittedName>
</protein>
<dbReference type="PANTHER" id="PTHR22916:SF3">
    <property type="entry name" value="UDP-GLCNAC:BETAGAL BETA-1,3-N-ACETYLGLUCOSAMINYLTRANSFERASE-LIKE PROTEIN 1"/>
    <property type="match status" value="1"/>
</dbReference>
<feature type="domain" description="Glycosyltransferase 2-like" evidence="2">
    <location>
        <begin position="11"/>
        <end position="140"/>
    </location>
</feature>
<dbReference type="InterPro" id="IPR029044">
    <property type="entry name" value="Nucleotide-diphossugar_trans"/>
</dbReference>
<sequence length="260" mass="30726">MNEIKDLNLVSVITPTYNSETYIRETIESVRQQTYPNWEMVIVDDGSTDQTISIIEEYQKEDDRIRLIALERNQGAAVARNTAMEHAQGRYIAFLDSDDKWLPKKLERQLAFMQEHDYAFTYTGYKRVQINDEGQTIEKEVTMPENTTYKQLLKSCLIGCLTVMLDREKIPEIRMANIRSRQDYALWLNLTRRGYTAYGLHEVLAAYRVRSNSISSNKIRMAKQNWIVYRQVEQLGLLKSLWYFAHYVFLKVKAYLNYMR</sequence>
<dbReference type="KEGG" id="grc:GI584_20710"/>
<dbReference type="SUPFAM" id="SSF53448">
    <property type="entry name" value="Nucleotide-diphospho-sugar transferases"/>
    <property type="match status" value="1"/>
</dbReference>
<dbReference type="Proteomes" id="UP000339690">
    <property type="component" value="Chromosome"/>
</dbReference>
<dbReference type="AlphaFoldDB" id="A0A5Q2TNE4"/>
<dbReference type="InterPro" id="IPR001173">
    <property type="entry name" value="Glyco_trans_2-like"/>
</dbReference>
<comment type="similarity">
    <text evidence="1">Belongs to the glycosyltransferase 2 family.</text>
</comment>
<dbReference type="EMBL" id="CP045915">
    <property type="protein sequence ID" value="QGH36316.1"/>
    <property type="molecule type" value="Genomic_DNA"/>
</dbReference>
<evidence type="ECO:0000259" key="2">
    <source>
        <dbReference type="Pfam" id="PF00535"/>
    </source>
</evidence>
<dbReference type="PANTHER" id="PTHR22916">
    <property type="entry name" value="GLYCOSYLTRANSFERASE"/>
    <property type="match status" value="1"/>
</dbReference>
<organism evidence="3 4">
    <name type="scientific">Gracilibacillus salitolerans</name>
    <dbReference type="NCBI Taxonomy" id="2663022"/>
    <lineage>
        <taxon>Bacteria</taxon>
        <taxon>Bacillati</taxon>
        <taxon>Bacillota</taxon>
        <taxon>Bacilli</taxon>
        <taxon>Bacillales</taxon>
        <taxon>Bacillaceae</taxon>
        <taxon>Gracilibacillus</taxon>
    </lineage>
</organism>
<gene>
    <name evidence="3" type="ORF">GI584_20710</name>
</gene>
<evidence type="ECO:0000313" key="4">
    <source>
        <dbReference type="Proteomes" id="UP000339690"/>
    </source>
</evidence>
<accession>A0A5Q2TNE4</accession>
<dbReference type="Pfam" id="PF00535">
    <property type="entry name" value="Glycos_transf_2"/>
    <property type="match status" value="1"/>
</dbReference>
<dbReference type="GO" id="GO:0016758">
    <property type="term" value="F:hexosyltransferase activity"/>
    <property type="evidence" value="ECO:0007669"/>
    <property type="project" value="UniProtKB-ARBA"/>
</dbReference>
<dbReference type="CDD" id="cd00761">
    <property type="entry name" value="Glyco_tranf_GTA_type"/>
    <property type="match status" value="1"/>
</dbReference>